<comment type="caution">
    <text evidence="1">The sequence shown here is derived from an EMBL/GenBank/DDBJ whole genome shotgun (WGS) entry which is preliminary data.</text>
</comment>
<dbReference type="EMBL" id="JACHJQ010000002">
    <property type="protein sequence ID" value="MBB4906241.1"/>
    <property type="molecule type" value="Genomic_DNA"/>
</dbReference>
<protein>
    <submittedName>
        <fullName evidence="1">Uncharacterized protein</fullName>
    </submittedName>
</protein>
<accession>A0A7W7VDJ4</accession>
<organism evidence="1 2">
    <name type="scientific">Actinophytocola algeriensis</name>
    <dbReference type="NCBI Taxonomy" id="1768010"/>
    <lineage>
        <taxon>Bacteria</taxon>
        <taxon>Bacillati</taxon>
        <taxon>Actinomycetota</taxon>
        <taxon>Actinomycetes</taxon>
        <taxon>Pseudonocardiales</taxon>
        <taxon>Pseudonocardiaceae</taxon>
    </lineage>
</organism>
<sequence length="89" mass="10180">MRRLLTWYLHTANAAQRVLLPELPPIELDDPVGRVPEFENFAEALSWYDAERANLLAAVRQAAAGDHHDIGWRLPMALLGFFNLRRAWG</sequence>
<dbReference type="AlphaFoldDB" id="A0A7W7VDJ4"/>
<dbReference type="Proteomes" id="UP000520767">
    <property type="component" value="Unassembled WGS sequence"/>
</dbReference>
<evidence type="ECO:0000313" key="1">
    <source>
        <dbReference type="EMBL" id="MBB4906241.1"/>
    </source>
</evidence>
<name>A0A7W7VDJ4_9PSEU</name>
<dbReference type="RefSeq" id="WP_184810338.1">
    <property type="nucleotide sequence ID" value="NZ_JACHJQ010000002.1"/>
</dbReference>
<proteinExistence type="predicted"/>
<evidence type="ECO:0000313" key="2">
    <source>
        <dbReference type="Proteomes" id="UP000520767"/>
    </source>
</evidence>
<gene>
    <name evidence="1" type="ORF">FHR82_002458</name>
</gene>
<keyword evidence="2" id="KW-1185">Reference proteome</keyword>
<reference evidence="1 2" key="1">
    <citation type="submission" date="2020-08" db="EMBL/GenBank/DDBJ databases">
        <title>Genomic Encyclopedia of Type Strains, Phase III (KMG-III): the genomes of soil and plant-associated and newly described type strains.</title>
        <authorList>
            <person name="Whitman W."/>
        </authorList>
    </citation>
    <scope>NUCLEOTIDE SEQUENCE [LARGE SCALE GENOMIC DNA]</scope>
    <source>
        <strain evidence="1 2">CECT 8960</strain>
    </source>
</reference>